<dbReference type="SUPFAM" id="SSF63882">
    <property type="entry name" value="MoeA N-terminal region -like"/>
    <property type="match status" value="1"/>
</dbReference>
<dbReference type="GO" id="GO:0005829">
    <property type="term" value="C:cytosol"/>
    <property type="evidence" value="ECO:0007669"/>
    <property type="project" value="TreeGrafter"/>
</dbReference>
<dbReference type="Pfam" id="PF00994">
    <property type="entry name" value="MoCF_biosynth"/>
    <property type="match status" value="1"/>
</dbReference>
<dbReference type="SUPFAM" id="SSF53218">
    <property type="entry name" value="Molybdenum cofactor biosynthesis proteins"/>
    <property type="match status" value="1"/>
</dbReference>
<keyword evidence="6 11" id="KW-0808">Transferase</keyword>
<evidence type="ECO:0000256" key="1">
    <source>
        <dbReference type="ARBA" id="ARBA00001946"/>
    </source>
</evidence>
<evidence type="ECO:0000313" key="13">
    <source>
        <dbReference type="EMBL" id="CAA9215332.1"/>
    </source>
</evidence>
<dbReference type="Gene3D" id="3.90.105.10">
    <property type="entry name" value="Molybdopterin biosynthesis moea protein, domain 2"/>
    <property type="match status" value="1"/>
</dbReference>
<sequence length="402" mass="40485">MPLLPLAEAQAHVLAACAPLHPSAVRLGDALGLVASVPITAESSVPPFDNSAMDGYAVRASDTVSAPCELTELGTLAAGASSDVVVGPGQALRIMTGAPLPAGADAIVMVELTEPGSSPGTVRIAEEVQLGTSVRRAGSDIAAGDVVLAKGTVLTPGVLGVLASLGASRAPCHRRPRVGVLSTGDELVAPGEPLGPGQIRDANRPMLLALVAQAGCTPVDLGIVRDDRTALVEAVSNGVEGCDALVTSGGVSVGDFDLAKAVLDELGEMRWMQIAIRPAKPFAFGVVGGVPVFGLPGNPVSSLVSFELLARPGLRALMGHAEVHRQQVPAVADVGFERDPDGKTHFVRVRSSVEADGRVHVAPVSGQGSHQLAAMAGADALVVLPDGDGVNAGAEVAALLLG</sequence>
<dbReference type="InterPro" id="IPR001453">
    <property type="entry name" value="MoaB/Mog_dom"/>
</dbReference>
<proteinExistence type="inferred from homology"/>
<name>A0A6J4H6N6_9ACTN</name>
<evidence type="ECO:0000256" key="2">
    <source>
        <dbReference type="ARBA" id="ARBA00002901"/>
    </source>
</evidence>
<organism evidence="13">
    <name type="scientific">uncultured Acidimicrobiales bacterium</name>
    <dbReference type="NCBI Taxonomy" id="310071"/>
    <lineage>
        <taxon>Bacteria</taxon>
        <taxon>Bacillati</taxon>
        <taxon>Actinomycetota</taxon>
        <taxon>Acidimicrobiia</taxon>
        <taxon>Acidimicrobiales</taxon>
        <taxon>environmental samples</taxon>
    </lineage>
</organism>
<dbReference type="UniPathway" id="UPA00344"/>
<dbReference type="PANTHER" id="PTHR10192:SF5">
    <property type="entry name" value="GEPHYRIN"/>
    <property type="match status" value="1"/>
</dbReference>
<evidence type="ECO:0000256" key="3">
    <source>
        <dbReference type="ARBA" id="ARBA00005046"/>
    </source>
</evidence>
<keyword evidence="8 11" id="KW-0460">Magnesium</keyword>
<evidence type="ECO:0000256" key="8">
    <source>
        <dbReference type="ARBA" id="ARBA00022842"/>
    </source>
</evidence>
<dbReference type="InterPro" id="IPR005111">
    <property type="entry name" value="MoeA_C_domain_IV"/>
</dbReference>
<dbReference type="InterPro" id="IPR038987">
    <property type="entry name" value="MoeA-like"/>
</dbReference>
<dbReference type="Gene3D" id="3.40.980.10">
    <property type="entry name" value="MoaB/Mog-like domain"/>
    <property type="match status" value="1"/>
</dbReference>
<dbReference type="InterPro" id="IPR036135">
    <property type="entry name" value="MoeA_linker/N_sf"/>
</dbReference>
<comment type="function">
    <text evidence="2 11">Catalyzes the insertion of molybdate into adenylated molybdopterin with the concomitant release of AMP.</text>
</comment>
<protein>
    <recommendedName>
        <fullName evidence="11">Molybdopterin molybdenumtransferase</fullName>
        <ecNumber evidence="11">2.10.1.1</ecNumber>
    </recommendedName>
</protein>
<evidence type="ECO:0000256" key="11">
    <source>
        <dbReference type="RuleBase" id="RU365090"/>
    </source>
</evidence>
<dbReference type="NCBIfam" id="NF045515">
    <property type="entry name" value="Glp_gephyrin"/>
    <property type="match status" value="1"/>
</dbReference>
<reference evidence="13" key="1">
    <citation type="submission" date="2020-02" db="EMBL/GenBank/DDBJ databases">
        <authorList>
            <person name="Meier V. D."/>
        </authorList>
    </citation>
    <scope>NUCLEOTIDE SEQUENCE</scope>
    <source>
        <strain evidence="13">AVDCRST_MAG20</strain>
    </source>
</reference>
<dbReference type="Pfam" id="PF03454">
    <property type="entry name" value="MoeA_C"/>
    <property type="match status" value="1"/>
</dbReference>
<dbReference type="SMART" id="SM00852">
    <property type="entry name" value="MoCF_biosynth"/>
    <property type="match status" value="1"/>
</dbReference>
<evidence type="ECO:0000256" key="7">
    <source>
        <dbReference type="ARBA" id="ARBA00022723"/>
    </source>
</evidence>
<comment type="similarity">
    <text evidence="4 11">Belongs to the MoeA family.</text>
</comment>
<evidence type="ECO:0000256" key="9">
    <source>
        <dbReference type="ARBA" id="ARBA00023150"/>
    </source>
</evidence>
<evidence type="ECO:0000256" key="5">
    <source>
        <dbReference type="ARBA" id="ARBA00022505"/>
    </source>
</evidence>
<comment type="cofactor">
    <cofactor evidence="1 11">
        <name>Mg(2+)</name>
        <dbReference type="ChEBI" id="CHEBI:18420"/>
    </cofactor>
</comment>
<accession>A0A6J4H6N6</accession>
<dbReference type="GO" id="GO:0061599">
    <property type="term" value="F:molybdopterin molybdotransferase activity"/>
    <property type="evidence" value="ECO:0007669"/>
    <property type="project" value="UniProtKB-UniRule"/>
</dbReference>
<gene>
    <name evidence="13" type="ORF">AVDCRST_MAG20-344</name>
</gene>
<dbReference type="EMBL" id="CADCSY010000016">
    <property type="protein sequence ID" value="CAA9215332.1"/>
    <property type="molecule type" value="Genomic_DNA"/>
</dbReference>
<evidence type="ECO:0000256" key="4">
    <source>
        <dbReference type="ARBA" id="ARBA00010763"/>
    </source>
</evidence>
<dbReference type="FunFam" id="3.40.980.10:FF:000004">
    <property type="entry name" value="Molybdopterin molybdenumtransferase"/>
    <property type="match status" value="1"/>
</dbReference>
<dbReference type="FunFam" id="2.170.190.11:FF:000001">
    <property type="entry name" value="Molybdopterin molybdenumtransferase"/>
    <property type="match status" value="1"/>
</dbReference>
<dbReference type="Gene3D" id="2.40.340.10">
    <property type="entry name" value="MoeA, C-terminal, domain IV"/>
    <property type="match status" value="1"/>
</dbReference>
<evidence type="ECO:0000259" key="12">
    <source>
        <dbReference type="SMART" id="SM00852"/>
    </source>
</evidence>
<dbReference type="PANTHER" id="PTHR10192">
    <property type="entry name" value="MOLYBDOPTERIN BIOSYNTHESIS PROTEIN"/>
    <property type="match status" value="1"/>
</dbReference>
<dbReference type="InterPro" id="IPR036425">
    <property type="entry name" value="MoaB/Mog-like_dom_sf"/>
</dbReference>
<dbReference type="SUPFAM" id="SSF63867">
    <property type="entry name" value="MoeA C-terminal domain-like"/>
    <property type="match status" value="1"/>
</dbReference>
<dbReference type="NCBIfam" id="TIGR00177">
    <property type="entry name" value="molyb_syn"/>
    <property type="match status" value="1"/>
</dbReference>
<dbReference type="GO" id="GO:0046872">
    <property type="term" value="F:metal ion binding"/>
    <property type="evidence" value="ECO:0007669"/>
    <property type="project" value="UniProtKB-UniRule"/>
</dbReference>
<dbReference type="Pfam" id="PF03453">
    <property type="entry name" value="MoeA_N"/>
    <property type="match status" value="1"/>
</dbReference>
<comment type="catalytic activity">
    <reaction evidence="10">
        <text>adenylyl-molybdopterin + molybdate = Mo-molybdopterin + AMP + H(+)</text>
        <dbReference type="Rhea" id="RHEA:35047"/>
        <dbReference type="ChEBI" id="CHEBI:15378"/>
        <dbReference type="ChEBI" id="CHEBI:36264"/>
        <dbReference type="ChEBI" id="CHEBI:62727"/>
        <dbReference type="ChEBI" id="CHEBI:71302"/>
        <dbReference type="ChEBI" id="CHEBI:456215"/>
        <dbReference type="EC" id="2.10.1.1"/>
    </reaction>
</comment>
<evidence type="ECO:0000256" key="6">
    <source>
        <dbReference type="ARBA" id="ARBA00022679"/>
    </source>
</evidence>
<dbReference type="AlphaFoldDB" id="A0A6J4H6N6"/>
<evidence type="ECO:0000256" key="10">
    <source>
        <dbReference type="ARBA" id="ARBA00047317"/>
    </source>
</evidence>
<dbReference type="Gene3D" id="2.170.190.11">
    <property type="entry name" value="Molybdopterin biosynthesis moea protein, domain 3"/>
    <property type="match status" value="1"/>
</dbReference>
<comment type="pathway">
    <text evidence="3 11">Cofactor biosynthesis; molybdopterin biosynthesis.</text>
</comment>
<feature type="domain" description="MoaB/Mog" evidence="12">
    <location>
        <begin position="179"/>
        <end position="316"/>
    </location>
</feature>
<keyword evidence="5 11" id="KW-0500">Molybdenum</keyword>
<dbReference type="EC" id="2.10.1.1" evidence="11"/>
<dbReference type="CDD" id="cd00887">
    <property type="entry name" value="MoeA"/>
    <property type="match status" value="1"/>
</dbReference>
<dbReference type="InterPro" id="IPR005110">
    <property type="entry name" value="MoeA_linker/N"/>
</dbReference>
<dbReference type="GO" id="GO:0006777">
    <property type="term" value="P:Mo-molybdopterin cofactor biosynthetic process"/>
    <property type="evidence" value="ECO:0007669"/>
    <property type="project" value="UniProtKB-UniRule"/>
</dbReference>
<keyword evidence="9 11" id="KW-0501">Molybdenum cofactor biosynthesis</keyword>
<keyword evidence="7 11" id="KW-0479">Metal-binding</keyword>
<dbReference type="InterPro" id="IPR036688">
    <property type="entry name" value="MoeA_C_domain_IV_sf"/>
</dbReference>